<keyword evidence="2" id="KW-0378">Hydrolase</keyword>
<dbReference type="Proteomes" id="UP000054007">
    <property type="component" value="Unassembled WGS sequence"/>
</dbReference>
<dbReference type="STRING" id="1314674.A0A0D7BEU6"/>
<dbReference type="InterPro" id="IPR029058">
    <property type="entry name" value="AB_hydrolase_fold"/>
</dbReference>
<dbReference type="InterPro" id="IPR000073">
    <property type="entry name" value="AB_hydrolase_1"/>
</dbReference>
<keyword evidence="3" id="KW-1185">Reference proteome</keyword>
<dbReference type="GO" id="GO:0016787">
    <property type="term" value="F:hydrolase activity"/>
    <property type="evidence" value="ECO:0007669"/>
    <property type="project" value="UniProtKB-KW"/>
</dbReference>
<dbReference type="PANTHER" id="PTHR43194:SF2">
    <property type="entry name" value="PEROXISOMAL MEMBRANE PROTEIN LPX1"/>
    <property type="match status" value="1"/>
</dbReference>
<protein>
    <submittedName>
        <fullName evidence="2">Alpha/beta-hydrolase</fullName>
    </submittedName>
</protein>
<feature type="domain" description="AB hydrolase-1" evidence="1">
    <location>
        <begin position="221"/>
        <end position="511"/>
    </location>
</feature>
<dbReference type="PANTHER" id="PTHR43194">
    <property type="entry name" value="HYDROLASE ALPHA/BETA FOLD FAMILY"/>
    <property type="match status" value="1"/>
</dbReference>
<dbReference type="InterPro" id="IPR050228">
    <property type="entry name" value="Carboxylesterase_BioH"/>
</dbReference>
<accession>A0A0D7BEU6</accession>
<evidence type="ECO:0000259" key="1">
    <source>
        <dbReference type="Pfam" id="PF12697"/>
    </source>
</evidence>
<dbReference type="EMBL" id="KN880492">
    <property type="protein sequence ID" value="KIY69018.1"/>
    <property type="molecule type" value="Genomic_DNA"/>
</dbReference>
<proteinExistence type="predicted"/>
<organism evidence="2 3">
    <name type="scientific">Cylindrobasidium torrendii FP15055 ss-10</name>
    <dbReference type="NCBI Taxonomy" id="1314674"/>
    <lineage>
        <taxon>Eukaryota</taxon>
        <taxon>Fungi</taxon>
        <taxon>Dikarya</taxon>
        <taxon>Basidiomycota</taxon>
        <taxon>Agaricomycotina</taxon>
        <taxon>Agaricomycetes</taxon>
        <taxon>Agaricomycetidae</taxon>
        <taxon>Agaricales</taxon>
        <taxon>Marasmiineae</taxon>
        <taxon>Physalacriaceae</taxon>
        <taxon>Cylindrobasidium</taxon>
    </lineage>
</organism>
<dbReference type="AlphaFoldDB" id="A0A0D7BEU6"/>
<evidence type="ECO:0000313" key="2">
    <source>
        <dbReference type="EMBL" id="KIY69018.1"/>
    </source>
</evidence>
<dbReference type="Pfam" id="PF12697">
    <property type="entry name" value="Abhydrolase_6"/>
    <property type="match status" value="1"/>
</dbReference>
<gene>
    <name evidence="2" type="ORF">CYLTODRAFT_421147</name>
</gene>
<reference evidence="2 3" key="1">
    <citation type="journal article" date="2015" name="Fungal Genet. Biol.">
        <title>Evolution of novel wood decay mechanisms in Agaricales revealed by the genome sequences of Fistulina hepatica and Cylindrobasidium torrendii.</title>
        <authorList>
            <person name="Floudas D."/>
            <person name="Held B.W."/>
            <person name="Riley R."/>
            <person name="Nagy L.G."/>
            <person name="Koehler G."/>
            <person name="Ransdell A.S."/>
            <person name="Younus H."/>
            <person name="Chow J."/>
            <person name="Chiniquy J."/>
            <person name="Lipzen A."/>
            <person name="Tritt A."/>
            <person name="Sun H."/>
            <person name="Haridas S."/>
            <person name="LaButti K."/>
            <person name="Ohm R.A."/>
            <person name="Kues U."/>
            <person name="Blanchette R.A."/>
            <person name="Grigoriev I.V."/>
            <person name="Minto R.E."/>
            <person name="Hibbett D.S."/>
        </authorList>
    </citation>
    <scope>NUCLEOTIDE SEQUENCE [LARGE SCALE GENOMIC DNA]</scope>
    <source>
        <strain evidence="2 3">FP15055 ss-10</strain>
    </source>
</reference>
<dbReference type="Gene3D" id="3.40.50.1820">
    <property type="entry name" value="alpha/beta hydrolase"/>
    <property type="match status" value="1"/>
</dbReference>
<sequence length="530" mass="59034">MASISRLVGRHNSKAVRCFSIESVVTSSFSRSFAATGVNRTASHSYSTAQVYKNHRIPPAPILHHPTDHTMSPAITTAIPTPRPSQSSYPYQAKPLPLPAKEYTFPNLAALEEPPVDSNSKPSLPSAQRYPEWLQNLPFDFSTHLIPAAYPRCSPDVSISPVPSPESASKAERNIHVEATADALDKFRDHYGRGHRNDKLLWLCLNRFSRKGTPVVGGLTLFFAHGTGFSKEMWEPIIRRLLTSPAGHNINEVWVWDAYNHGDSALVNEGKLDILVDWHDPARDLVNFLLHYMPTNSQAQLPTHLPRINALEVEQRKQVGFSDRKLVTIGHSFGGTVTTLAAIDKSKLVDSLVLLDGAMVHPDDTINKAGLVTATLPRRDRWPSKDAALKQFSRSAFFQRWHPEVLRLYVEHGTFETPDGTVALKMSPLAEAMVYTNMPVTSAEAWIRLHRGELDENIELRWIVPAPGQPELCGTDVTQSRVWVRPENASNVFIQGGGHMVPLEKPDEVARQLSIFLQTKYGTRITLASL</sequence>
<dbReference type="SUPFAM" id="SSF53474">
    <property type="entry name" value="alpha/beta-Hydrolases"/>
    <property type="match status" value="1"/>
</dbReference>
<dbReference type="OrthoDB" id="94039at2759"/>
<name>A0A0D7BEU6_9AGAR</name>
<evidence type="ECO:0000313" key="3">
    <source>
        <dbReference type="Proteomes" id="UP000054007"/>
    </source>
</evidence>